<evidence type="ECO:0000256" key="1">
    <source>
        <dbReference type="ARBA" id="ARBA00022729"/>
    </source>
</evidence>
<comment type="caution">
    <text evidence="3">The sequence shown here is derived from an EMBL/GenBank/DDBJ whole genome shotgun (WGS) entry which is preliminary data.</text>
</comment>
<dbReference type="Gene3D" id="3.90.10.10">
    <property type="entry name" value="Cytochrome C3"/>
    <property type="match status" value="1"/>
</dbReference>
<dbReference type="InterPro" id="IPR036280">
    <property type="entry name" value="Multihaem_cyt_sf"/>
</dbReference>
<dbReference type="PANTHER" id="PTHR35038:SF8">
    <property type="entry name" value="C-TYPE POLYHEME CYTOCHROME OMCC"/>
    <property type="match status" value="1"/>
</dbReference>
<dbReference type="InterPro" id="IPR023155">
    <property type="entry name" value="Cyt_c-552/4"/>
</dbReference>
<name>A0A852VD01_9BACT</name>
<dbReference type="InterPro" id="IPR051829">
    <property type="entry name" value="Multiheme_Cytochr_ET"/>
</dbReference>
<sequence length="382" mass="41599">MRASERAVDQTASSALHTPLALSAYAGDAACLACHQQISESYVHTAHHLTSQVASAESIHGSFSAGANALKTANPGLTFEMQAMPDGSFTQTANYVTRTGTLQTLTQPIDLVTGSGRKGQTYLYWAGELLFELPVSYWTVGKEWINSPGYQDGTAHFDRPIAPQCLECHASYFESLAPPVNRFDRTKLVLGIGCERCHGPGAEHVRRERLSPQPRPGSSEEAIVNPARLDRERQIDVCALCHAGAGEALAQPLSFKPGDVLAEYVRSPAVLPGAPLDVHTNQVQLLRESKCFLSSNMTCSTCHDTHEEQRDVAALSSKCLGCHTQKACPKYKTLPAAIKTRCVECHMPLQHSNTLFSDNSGERLTPKVRNHRIAVYAEFTAK</sequence>
<dbReference type="Proteomes" id="UP000564385">
    <property type="component" value="Unassembled WGS sequence"/>
</dbReference>
<evidence type="ECO:0000259" key="2">
    <source>
        <dbReference type="Pfam" id="PF13435"/>
    </source>
</evidence>
<proteinExistence type="predicted"/>
<reference evidence="3 4" key="1">
    <citation type="submission" date="2020-07" db="EMBL/GenBank/DDBJ databases">
        <title>Genomic Encyclopedia of Type Strains, Phase IV (KMG-V): Genome sequencing to study the core and pangenomes of soil and plant-associated prokaryotes.</title>
        <authorList>
            <person name="Whitman W."/>
        </authorList>
    </citation>
    <scope>NUCLEOTIDE SEQUENCE [LARGE SCALE GENOMIC DNA]</scope>
    <source>
        <strain evidence="3 4">M8UP22</strain>
    </source>
</reference>
<dbReference type="Pfam" id="PF13435">
    <property type="entry name" value="Cytochrome_C554"/>
    <property type="match status" value="1"/>
</dbReference>
<organism evidence="3 4">
    <name type="scientific">Tunturiibacter lichenicola</name>
    <dbReference type="NCBI Taxonomy" id="2051959"/>
    <lineage>
        <taxon>Bacteria</taxon>
        <taxon>Pseudomonadati</taxon>
        <taxon>Acidobacteriota</taxon>
        <taxon>Terriglobia</taxon>
        <taxon>Terriglobales</taxon>
        <taxon>Acidobacteriaceae</taxon>
        <taxon>Tunturiibacter</taxon>
    </lineage>
</organism>
<evidence type="ECO:0000313" key="3">
    <source>
        <dbReference type="EMBL" id="NYF88739.1"/>
    </source>
</evidence>
<evidence type="ECO:0000313" key="4">
    <source>
        <dbReference type="Proteomes" id="UP000564385"/>
    </source>
</evidence>
<gene>
    <name evidence="3" type="ORF">HDF08_000806</name>
</gene>
<accession>A0A852VD01</accession>
<dbReference type="EMBL" id="JACCCU010000001">
    <property type="protein sequence ID" value="NYF88739.1"/>
    <property type="molecule type" value="Genomic_DNA"/>
</dbReference>
<dbReference type="SUPFAM" id="SSF48695">
    <property type="entry name" value="Multiheme cytochromes"/>
    <property type="match status" value="1"/>
</dbReference>
<dbReference type="AlphaFoldDB" id="A0A852VD01"/>
<protein>
    <recommendedName>
        <fullName evidence="2">Cytochrome c-552/4 domain-containing protein</fullName>
    </recommendedName>
</protein>
<dbReference type="Gene3D" id="1.10.1130.10">
    <property type="entry name" value="Flavocytochrome C3, Chain A"/>
    <property type="match status" value="1"/>
</dbReference>
<keyword evidence="1" id="KW-0732">Signal</keyword>
<dbReference type="PANTHER" id="PTHR35038">
    <property type="entry name" value="DISSIMILATORY SULFITE REDUCTASE SIRA"/>
    <property type="match status" value="1"/>
</dbReference>
<feature type="domain" description="Cytochrome c-552/4" evidence="2">
    <location>
        <begin position="161"/>
        <end position="199"/>
    </location>
</feature>